<feature type="compositionally biased region" description="Basic and acidic residues" evidence="1">
    <location>
        <begin position="359"/>
        <end position="368"/>
    </location>
</feature>
<dbReference type="PROSITE" id="PS51257">
    <property type="entry name" value="PROKAR_LIPOPROTEIN"/>
    <property type="match status" value="1"/>
</dbReference>
<accession>A0ABV7W3M4</accession>
<dbReference type="RefSeq" id="WP_382173539.1">
    <property type="nucleotide sequence ID" value="NZ_JBHRXX010000005.1"/>
</dbReference>
<dbReference type="Proteomes" id="UP001595729">
    <property type="component" value="Unassembled WGS sequence"/>
</dbReference>
<evidence type="ECO:0000256" key="1">
    <source>
        <dbReference type="SAM" id="MobiDB-lite"/>
    </source>
</evidence>
<gene>
    <name evidence="4" type="ORF">ACFOPI_10250</name>
</gene>
<name>A0ABV7W3M4_9BURK</name>
<feature type="signal peptide" evidence="2">
    <location>
        <begin position="1"/>
        <end position="26"/>
    </location>
</feature>
<keyword evidence="5" id="KW-1185">Reference proteome</keyword>
<comment type="caution">
    <text evidence="4">The sequence shown here is derived from an EMBL/GenBank/DDBJ whole genome shotgun (WGS) entry which is preliminary data.</text>
</comment>
<evidence type="ECO:0000313" key="5">
    <source>
        <dbReference type="Proteomes" id="UP001595729"/>
    </source>
</evidence>
<dbReference type="InterPro" id="IPR043724">
    <property type="entry name" value="DUF5666"/>
</dbReference>
<feature type="region of interest" description="Disordered" evidence="1">
    <location>
        <begin position="359"/>
        <end position="491"/>
    </location>
</feature>
<sequence>MKLPVCPTRRWVLPLLLALSGCGGMAPLHQTPGAAACSVASLSNPAAEPSGIGGTGAPAVRGPDPGGIGGTGQVAKGNGIGGTGRPVLAGEEGLGGTGIVGVVTGFASICVNGIEVEYGPSTPVERGGQSSRLGDLAVGQLVALQAGGTGDQLLASRIVVIDAAVGPLTALDAAAGRFEVMGQVATALERSDLQGLVVGDWVRVSGQRISSGEIRATRVQRAIAGQAVVTGPYASSGAGGARVGDTPLTLSSPPDGVVPGQEVGVRGQWVDGRLQVQALQVQPTRAAVAGSREVLLQGYVHRLSGRELQLGYESLVLDERSRIEGGDLGALRVDQPVQVRGRVDERQRLLVERLELRSEGRRGERERQAAPAGATTTPATAGNNSTTGSGSDDSGRGRGRGRGGRDGGGGDSGSSGSSGSGSGGDSGGDSGRGRGRGRGGDSGSSGSGSSGSGSSGSGSSGSGSSGSSSSGSGDSGGDSGRGRGRGRGGRD</sequence>
<feature type="compositionally biased region" description="Gly residues" evidence="1">
    <location>
        <begin position="406"/>
        <end position="430"/>
    </location>
</feature>
<protein>
    <submittedName>
        <fullName evidence="4">DUF5666 domain-containing protein</fullName>
    </submittedName>
</protein>
<dbReference type="Pfam" id="PF18914">
    <property type="entry name" value="DUF5666"/>
    <property type="match status" value="2"/>
</dbReference>
<evidence type="ECO:0000313" key="4">
    <source>
        <dbReference type="EMBL" id="MFC3683974.1"/>
    </source>
</evidence>
<feature type="compositionally biased region" description="Basic residues" evidence="1">
    <location>
        <begin position="482"/>
        <end position="491"/>
    </location>
</feature>
<feature type="compositionally biased region" description="Low complexity" evidence="1">
    <location>
        <begin position="369"/>
        <end position="392"/>
    </location>
</feature>
<feature type="compositionally biased region" description="Gly residues" evidence="1">
    <location>
        <begin position="440"/>
        <end position="464"/>
    </location>
</feature>
<evidence type="ECO:0000259" key="3">
    <source>
        <dbReference type="Pfam" id="PF18914"/>
    </source>
</evidence>
<proteinExistence type="predicted"/>
<keyword evidence="2" id="KW-0732">Signal</keyword>
<organism evidence="4 5">
    <name type="scientific">Hydrogenophaga luteola</name>
    <dbReference type="NCBI Taxonomy" id="1591122"/>
    <lineage>
        <taxon>Bacteria</taxon>
        <taxon>Pseudomonadati</taxon>
        <taxon>Pseudomonadota</taxon>
        <taxon>Betaproteobacteria</taxon>
        <taxon>Burkholderiales</taxon>
        <taxon>Comamonadaceae</taxon>
        <taxon>Hydrogenophaga</taxon>
    </lineage>
</organism>
<evidence type="ECO:0000256" key="2">
    <source>
        <dbReference type="SAM" id="SignalP"/>
    </source>
</evidence>
<feature type="domain" description="DUF5666" evidence="3">
    <location>
        <begin position="100"/>
        <end position="158"/>
    </location>
</feature>
<dbReference type="EMBL" id="JBHRXX010000005">
    <property type="protein sequence ID" value="MFC3683974.1"/>
    <property type="molecule type" value="Genomic_DNA"/>
</dbReference>
<feature type="domain" description="DUF5666" evidence="3">
    <location>
        <begin position="166"/>
        <end position="219"/>
    </location>
</feature>
<feature type="chain" id="PRO_5046712870" evidence="2">
    <location>
        <begin position="27"/>
        <end position="491"/>
    </location>
</feature>
<feature type="region of interest" description="Disordered" evidence="1">
    <location>
        <begin position="234"/>
        <end position="256"/>
    </location>
</feature>
<reference evidence="5" key="1">
    <citation type="journal article" date="2019" name="Int. J. Syst. Evol. Microbiol.">
        <title>The Global Catalogue of Microorganisms (GCM) 10K type strain sequencing project: providing services to taxonomists for standard genome sequencing and annotation.</title>
        <authorList>
            <consortium name="The Broad Institute Genomics Platform"/>
            <consortium name="The Broad Institute Genome Sequencing Center for Infectious Disease"/>
            <person name="Wu L."/>
            <person name="Ma J."/>
        </authorList>
    </citation>
    <scope>NUCLEOTIDE SEQUENCE [LARGE SCALE GENOMIC DNA]</scope>
    <source>
        <strain evidence="5">KCTC 42501</strain>
    </source>
</reference>